<reference evidence="1" key="1">
    <citation type="journal article" date="2013" name="Nature">
        <title>Draft genome of the wheat A-genome progenitor Triticum urartu.</title>
        <authorList>
            <person name="Ling H.Q."/>
            <person name="Zhao S."/>
            <person name="Liu D."/>
            <person name="Wang J."/>
            <person name="Sun H."/>
            <person name="Zhang C."/>
            <person name="Fan H."/>
            <person name="Li D."/>
            <person name="Dong L."/>
            <person name="Tao Y."/>
            <person name="Gao C."/>
            <person name="Wu H."/>
            <person name="Li Y."/>
            <person name="Cui Y."/>
            <person name="Guo X."/>
            <person name="Zheng S."/>
            <person name="Wang B."/>
            <person name="Yu K."/>
            <person name="Liang Q."/>
            <person name="Yang W."/>
            <person name="Lou X."/>
            <person name="Chen J."/>
            <person name="Feng M."/>
            <person name="Jian J."/>
            <person name="Zhang X."/>
            <person name="Luo G."/>
            <person name="Jiang Y."/>
            <person name="Liu J."/>
            <person name="Wang Z."/>
            <person name="Sha Y."/>
            <person name="Zhang B."/>
            <person name="Wu H."/>
            <person name="Tang D."/>
            <person name="Shen Q."/>
            <person name="Xue P."/>
            <person name="Zou S."/>
            <person name="Wang X."/>
            <person name="Liu X."/>
            <person name="Wang F."/>
            <person name="Yang Y."/>
            <person name="An X."/>
            <person name="Dong Z."/>
            <person name="Zhang K."/>
            <person name="Zhang X."/>
            <person name="Luo M.C."/>
            <person name="Dvorak J."/>
            <person name="Tong Y."/>
            <person name="Wang J."/>
            <person name="Yang H."/>
            <person name="Li Z."/>
            <person name="Wang D."/>
            <person name="Zhang A."/>
            <person name="Wang J."/>
        </authorList>
    </citation>
    <scope>NUCLEOTIDE SEQUENCE</scope>
</reference>
<organism evidence="1">
    <name type="scientific">Triticum urartu</name>
    <name type="common">Red wild einkorn</name>
    <name type="synonym">Crithodium urartu</name>
    <dbReference type="NCBI Taxonomy" id="4572"/>
    <lineage>
        <taxon>Eukaryota</taxon>
        <taxon>Viridiplantae</taxon>
        <taxon>Streptophyta</taxon>
        <taxon>Embryophyta</taxon>
        <taxon>Tracheophyta</taxon>
        <taxon>Spermatophyta</taxon>
        <taxon>Magnoliopsida</taxon>
        <taxon>Liliopsida</taxon>
        <taxon>Poales</taxon>
        <taxon>Poaceae</taxon>
        <taxon>BOP clade</taxon>
        <taxon>Pooideae</taxon>
        <taxon>Triticodae</taxon>
        <taxon>Triticeae</taxon>
        <taxon>Triticinae</taxon>
        <taxon>Triticum</taxon>
    </lineage>
</organism>
<proteinExistence type="predicted"/>
<evidence type="ECO:0000313" key="1">
    <source>
        <dbReference type="EMBL" id="EMS66748.1"/>
    </source>
</evidence>
<accession>M7ZU75</accession>
<dbReference type="EMBL" id="KD027717">
    <property type="protein sequence ID" value="EMS66748.1"/>
    <property type="molecule type" value="Genomic_DNA"/>
</dbReference>
<gene>
    <name evidence="1" type="ORF">TRIUR3_18426</name>
</gene>
<protein>
    <submittedName>
        <fullName evidence="1">Uncharacterized protein</fullName>
    </submittedName>
</protein>
<name>M7ZU75_TRIUA</name>
<sequence>MTDAPYMRHLNLCLDTLQNSRFPVLCEVAAISWTIWRCRNNIALQRKQINGPIILIKIADEGGKSKGVDTGGKTHRTGGK</sequence>
<dbReference type="AlphaFoldDB" id="M7ZU75"/>